<organism evidence="4 5">
    <name type="scientific">Novosphingobium colocasiae</name>
    <dbReference type="NCBI Taxonomy" id="1256513"/>
    <lineage>
        <taxon>Bacteria</taxon>
        <taxon>Pseudomonadati</taxon>
        <taxon>Pseudomonadota</taxon>
        <taxon>Alphaproteobacteria</taxon>
        <taxon>Sphingomonadales</taxon>
        <taxon>Sphingomonadaceae</taxon>
        <taxon>Novosphingobium</taxon>
    </lineage>
</organism>
<evidence type="ECO:0000256" key="3">
    <source>
        <dbReference type="SAM" id="MobiDB-lite"/>
    </source>
</evidence>
<dbReference type="InterPro" id="IPR018376">
    <property type="entry name" value="Enoyl-CoA_hyd/isom_CS"/>
</dbReference>
<dbReference type="NCBIfam" id="NF005595">
    <property type="entry name" value="PRK07327.1"/>
    <property type="match status" value="1"/>
</dbReference>
<accession>A0A918P9J3</accession>
<reference evidence="4" key="1">
    <citation type="journal article" date="2014" name="Int. J. Syst. Evol. Microbiol.">
        <title>Complete genome sequence of Corynebacterium casei LMG S-19264T (=DSM 44701T), isolated from a smear-ripened cheese.</title>
        <authorList>
            <consortium name="US DOE Joint Genome Institute (JGI-PGF)"/>
            <person name="Walter F."/>
            <person name="Albersmeier A."/>
            <person name="Kalinowski J."/>
            <person name="Ruckert C."/>
        </authorList>
    </citation>
    <scope>NUCLEOTIDE SEQUENCE</scope>
    <source>
        <strain evidence="4">KCTC 32255</strain>
    </source>
</reference>
<dbReference type="Gene3D" id="3.90.226.10">
    <property type="entry name" value="2-enoyl-CoA Hydratase, Chain A, domain 1"/>
    <property type="match status" value="1"/>
</dbReference>
<dbReference type="InterPro" id="IPR029045">
    <property type="entry name" value="ClpP/crotonase-like_dom_sf"/>
</dbReference>
<feature type="region of interest" description="Disordered" evidence="3">
    <location>
        <begin position="1"/>
        <end position="20"/>
    </location>
</feature>
<dbReference type="EMBL" id="BMZA01000001">
    <property type="protein sequence ID" value="GGY90557.1"/>
    <property type="molecule type" value="Genomic_DNA"/>
</dbReference>
<evidence type="ECO:0000256" key="2">
    <source>
        <dbReference type="RuleBase" id="RU003707"/>
    </source>
</evidence>
<proteinExistence type="inferred from homology"/>
<dbReference type="CDD" id="cd06558">
    <property type="entry name" value="crotonase-like"/>
    <property type="match status" value="1"/>
</dbReference>
<dbReference type="AlphaFoldDB" id="A0A918P9J3"/>
<dbReference type="Pfam" id="PF00378">
    <property type="entry name" value="ECH_1"/>
    <property type="match status" value="1"/>
</dbReference>
<evidence type="ECO:0000256" key="1">
    <source>
        <dbReference type="ARBA" id="ARBA00005254"/>
    </source>
</evidence>
<comment type="similarity">
    <text evidence="1 2">Belongs to the enoyl-CoA hydratase/isomerase family.</text>
</comment>
<gene>
    <name evidence="4" type="ORF">GCM10011614_01540</name>
</gene>
<dbReference type="InterPro" id="IPR001753">
    <property type="entry name" value="Enoyl-CoA_hydra/iso"/>
</dbReference>
<protein>
    <submittedName>
        <fullName evidence="4">Enoyl-CoA hydratase</fullName>
    </submittedName>
</protein>
<dbReference type="Gene3D" id="1.10.12.10">
    <property type="entry name" value="Lyase 2-enoyl-coa Hydratase, Chain A, domain 2"/>
    <property type="match status" value="1"/>
</dbReference>
<evidence type="ECO:0000313" key="5">
    <source>
        <dbReference type="Proteomes" id="UP000648075"/>
    </source>
</evidence>
<name>A0A918P9J3_9SPHN</name>
<dbReference type="InterPro" id="IPR014748">
    <property type="entry name" value="Enoyl-CoA_hydra_C"/>
</dbReference>
<dbReference type="PROSITE" id="PS00166">
    <property type="entry name" value="ENOYL_COA_HYDRATASE"/>
    <property type="match status" value="1"/>
</dbReference>
<reference evidence="4" key="2">
    <citation type="submission" date="2020-09" db="EMBL/GenBank/DDBJ databases">
        <authorList>
            <person name="Sun Q."/>
            <person name="Kim S."/>
        </authorList>
    </citation>
    <scope>NUCLEOTIDE SEQUENCE</scope>
    <source>
        <strain evidence="4">KCTC 32255</strain>
    </source>
</reference>
<comment type="caution">
    <text evidence="4">The sequence shown here is derived from an EMBL/GenBank/DDBJ whole genome shotgun (WGS) entry which is preliminary data.</text>
</comment>
<dbReference type="Proteomes" id="UP000648075">
    <property type="component" value="Unassembled WGS sequence"/>
</dbReference>
<dbReference type="GO" id="GO:0003824">
    <property type="term" value="F:catalytic activity"/>
    <property type="evidence" value="ECO:0007669"/>
    <property type="project" value="InterPro"/>
</dbReference>
<sequence>MGRVVQSGGHANDNVAPRPAGAAGMTYPQYESLRLDWPSAGVLRVTISRGKMNAMDFQLHHDLAHIWGLIDRDPDVGCVVITGEGRAFSAGGEFDMIENIIADHDFRCKMWKDARTMIDSMLGCSKPIVSAINGAAAGGGLAVALLADVTVAAQSAKLVDGHTVLGVAADDHAVAIWPLLTSMAKAKYYLMTSEPISGPEAERIGLVSFCVPDDECVPRALDIAARLASGPPAAVRWTKLSLNNWMKNAWPAFEASLAFGILGFTSPEAREGLDALKEKRAPRFNPVSYV</sequence>
<evidence type="ECO:0000313" key="4">
    <source>
        <dbReference type="EMBL" id="GGY90557.1"/>
    </source>
</evidence>
<dbReference type="PANTHER" id="PTHR43459">
    <property type="entry name" value="ENOYL-COA HYDRATASE"/>
    <property type="match status" value="1"/>
</dbReference>
<keyword evidence="5" id="KW-1185">Reference proteome</keyword>
<dbReference type="PANTHER" id="PTHR43459:SF3">
    <property type="entry name" value="ENOYL-COA HYDRATASE ECHA15 (ENOYL HYDRASE) (UNSATURATED ACYL-COA HYDRATASE) (CROTONASE)-RELATED"/>
    <property type="match status" value="1"/>
</dbReference>
<dbReference type="SUPFAM" id="SSF52096">
    <property type="entry name" value="ClpP/crotonase"/>
    <property type="match status" value="1"/>
</dbReference>